<accession>A0A3D8HD21</accession>
<feature type="domain" description="Histidine kinase" evidence="9">
    <location>
        <begin position="687"/>
        <end position="898"/>
    </location>
</feature>
<dbReference type="PANTHER" id="PTHR43047:SF72">
    <property type="entry name" value="OSMOSENSING HISTIDINE PROTEIN KINASE SLN1"/>
    <property type="match status" value="1"/>
</dbReference>
<evidence type="ECO:0000256" key="7">
    <source>
        <dbReference type="SAM" id="Phobius"/>
    </source>
</evidence>
<evidence type="ECO:0000313" key="13">
    <source>
        <dbReference type="Proteomes" id="UP000256321"/>
    </source>
</evidence>
<dbReference type="Gene3D" id="3.40.50.2300">
    <property type="match status" value="3"/>
</dbReference>
<dbReference type="EMBL" id="JACRTI010000029">
    <property type="protein sequence ID" value="MBC8602462.1"/>
    <property type="molecule type" value="Genomic_DNA"/>
</dbReference>
<sequence>MDLLDRYKSSFLLTCLMVLASLTSAFASPATKQPDYVLIINSYTESTPWSRVFTTPIYERMITDNDSINAYTEHMDVMLMKTEEDVNAFIDELSGKYREKPPVMVVLLGNSSYVLLRDELARRWGDEIPLLVCVEKDYICPSGYYLSKQACPVDERIQLGDIVKSRKNLTVVYVPEYINETISLMKRCIPEMNRLLFLVDKRYISAQNQSTLENVMQAFPEIKLETLTAGEMQTDELIDVLQSSGPNTGILYYSWTLMKTRGRNTMLSSDTYRMLSSCTNLPIFTLNDMDIVENGMIGGCYYPAAKISSLLFKTIDELLKGKIYDAVIMPDGPYPVLNYPVLERLDIPLEACPADTVFYMKPPTFWEQYGTYVYAGGTVLIFLLLILIFRILSLSAKREFQEKELKLMSSYSRLVKNMPICYMKQRVIFGPDGTPVDYIIKDINPEFEMRLGTNALFVGKKGSELPNQQFGQYLNVCNLVLGQNKKVSTQYYIESADRYFSVMIISASEQDCVDLFMVDTSELFKAQQLLRTVNKKLSMSLDVANVIPWKWDLERKTILCDVSREANLSASDLFDENQLSVPEADYFSKIFKSDRKKVREAYQSLIAGTIDKVREEYRVYNPEKGVHGFDWVEARATIDKRDEEGHPLSLIGSSLIITDRKAIERELIDAKNKAEESNRLKSAFLANMSHEIRTPLNAIVGFSNVLATTDEQDEKEEYISIIENNNALLLQLISDILDLSKIEAGTLEFIYSDVDINSLLYEFERMMQPRAAKDVKVQFEQRTEECYVSVPKNRLMQVLTNLTTNAIKFTTEGSIRFGYTRERDNLLRFYVTDTGCGIAEDMQAKIFERFVKLNAFAQGTGLGLSICQMIINHLGGELGVESKEGKGTTFWFTFPCSPANKPEKHHHQFEKKRVEKDRLTVLIAEDNVGNFKLFESILKHEYTLLHAWNGKEAVELFKEFGPHIILMDINMPEMNGYEATAEIRKISADVPIIAVTAYAFASDEQRIMNCGFDAYTSKPLNAPALKRQMGDLLSKRLFFV</sequence>
<gene>
    <name evidence="12" type="ORF">DWU89_12475</name>
    <name evidence="11" type="ORF">H8784_12160</name>
</gene>
<comment type="catalytic activity">
    <reaction evidence="1">
        <text>ATP + protein L-histidine = ADP + protein N-phospho-L-histidine.</text>
        <dbReference type="EC" id="2.7.13.3"/>
    </reaction>
</comment>
<keyword evidence="14" id="KW-1185">Reference proteome</keyword>
<dbReference type="Gene3D" id="1.10.287.130">
    <property type="match status" value="1"/>
</dbReference>
<evidence type="ECO:0000256" key="5">
    <source>
        <dbReference type="ARBA" id="ARBA00022777"/>
    </source>
</evidence>
<dbReference type="Proteomes" id="UP000256321">
    <property type="component" value="Unassembled WGS sequence"/>
</dbReference>
<organism evidence="12 13">
    <name type="scientific">Parabacteroides acidifaciens</name>
    <dbReference type="NCBI Taxonomy" id="2290935"/>
    <lineage>
        <taxon>Bacteria</taxon>
        <taxon>Pseudomonadati</taxon>
        <taxon>Bacteroidota</taxon>
        <taxon>Bacteroidia</taxon>
        <taxon>Bacteroidales</taxon>
        <taxon>Tannerellaceae</taxon>
        <taxon>Parabacteroides</taxon>
    </lineage>
</organism>
<dbReference type="InterPro" id="IPR001789">
    <property type="entry name" value="Sig_transdc_resp-reg_receiver"/>
</dbReference>
<dbReference type="InterPro" id="IPR003594">
    <property type="entry name" value="HATPase_dom"/>
</dbReference>
<dbReference type="SUPFAM" id="SSF52172">
    <property type="entry name" value="CheY-like"/>
    <property type="match status" value="1"/>
</dbReference>
<dbReference type="InterPro" id="IPR011006">
    <property type="entry name" value="CheY-like_superfamily"/>
</dbReference>
<dbReference type="EMBL" id="QREV01000029">
    <property type="protein sequence ID" value="RDU48791.1"/>
    <property type="molecule type" value="Genomic_DNA"/>
</dbReference>
<dbReference type="InterPro" id="IPR036890">
    <property type="entry name" value="HATPase_C_sf"/>
</dbReference>
<feature type="signal peptide" evidence="8">
    <location>
        <begin position="1"/>
        <end position="27"/>
    </location>
</feature>
<dbReference type="SMART" id="SM00388">
    <property type="entry name" value="HisKA"/>
    <property type="match status" value="1"/>
</dbReference>
<dbReference type="SUPFAM" id="SSF47384">
    <property type="entry name" value="Homodimeric domain of signal transducing histidine kinase"/>
    <property type="match status" value="1"/>
</dbReference>
<dbReference type="InterPro" id="IPR003661">
    <property type="entry name" value="HisK_dim/P_dom"/>
</dbReference>
<evidence type="ECO:0000313" key="12">
    <source>
        <dbReference type="EMBL" id="RDU48791.1"/>
    </source>
</evidence>
<keyword evidence="5" id="KW-0418">Kinase</keyword>
<dbReference type="PROSITE" id="PS50110">
    <property type="entry name" value="RESPONSE_REGULATORY"/>
    <property type="match status" value="1"/>
</dbReference>
<keyword evidence="7" id="KW-0472">Membrane</keyword>
<dbReference type="PANTHER" id="PTHR43047">
    <property type="entry name" value="TWO-COMPONENT HISTIDINE PROTEIN KINASE"/>
    <property type="match status" value="1"/>
</dbReference>
<dbReference type="InterPro" id="IPR036097">
    <property type="entry name" value="HisK_dim/P_sf"/>
</dbReference>
<evidence type="ECO:0000256" key="8">
    <source>
        <dbReference type="SAM" id="SignalP"/>
    </source>
</evidence>
<dbReference type="SMART" id="SM00387">
    <property type="entry name" value="HATPase_c"/>
    <property type="match status" value="1"/>
</dbReference>
<name>A0A3D8HD21_9BACT</name>
<dbReference type="GO" id="GO:0009927">
    <property type="term" value="F:histidine phosphotransfer kinase activity"/>
    <property type="evidence" value="ECO:0007669"/>
    <property type="project" value="TreeGrafter"/>
</dbReference>
<evidence type="ECO:0000256" key="4">
    <source>
        <dbReference type="ARBA" id="ARBA00022679"/>
    </source>
</evidence>
<reference evidence="11 14" key="2">
    <citation type="submission" date="2020-08" db="EMBL/GenBank/DDBJ databases">
        <title>Genome public.</title>
        <authorList>
            <person name="Liu C."/>
            <person name="Sun Q."/>
        </authorList>
    </citation>
    <scope>NUCLEOTIDE SEQUENCE [LARGE SCALE GENOMIC DNA]</scope>
    <source>
        <strain evidence="11 14">426_9</strain>
    </source>
</reference>
<dbReference type="Pfam" id="PF02518">
    <property type="entry name" value="HATPase_c"/>
    <property type="match status" value="1"/>
</dbReference>
<evidence type="ECO:0000256" key="6">
    <source>
        <dbReference type="PROSITE-ProRule" id="PRU00169"/>
    </source>
</evidence>
<dbReference type="PROSITE" id="PS50109">
    <property type="entry name" value="HIS_KIN"/>
    <property type="match status" value="1"/>
</dbReference>
<dbReference type="CDD" id="cd17546">
    <property type="entry name" value="REC_hyHK_CKI1_RcsC-like"/>
    <property type="match status" value="1"/>
</dbReference>
<evidence type="ECO:0000259" key="10">
    <source>
        <dbReference type="PROSITE" id="PS50110"/>
    </source>
</evidence>
<dbReference type="SMART" id="SM00448">
    <property type="entry name" value="REC"/>
    <property type="match status" value="1"/>
</dbReference>
<reference evidence="12 13" key="1">
    <citation type="submission" date="2018-07" db="EMBL/GenBank/DDBJ databases">
        <title>Parabacteroides acidifaciens nov. sp., isolated from human feces.</title>
        <authorList>
            <person name="Wang Y.J."/>
        </authorList>
    </citation>
    <scope>NUCLEOTIDE SEQUENCE [LARGE SCALE GENOMIC DNA]</scope>
    <source>
        <strain evidence="12 13">426-9</strain>
    </source>
</reference>
<dbReference type="SUPFAM" id="SSF55874">
    <property type="entry name" value="ATPase domain of HSP90 chaperone/DNA topoisomerase II/histidine kinase"/>
    <property type="match status" value="1"/>
</dbReference>
<dbReference type="Gene3D" id="3.30.450.20">
    <property type="entry name" value="PAS domain"/>
    <property type="match status" value="1"/>
</dbReference>
<dbReference type="InterPro" id="IPR005467">
    <property type="entry name" value="His_kinase_dom"/>
</dbReference>
<comment type="caution">
    <text evidence="12">The sequence shown here is derived from an EMBL/GenBank/DDBJ whole genome shotgun (WGS) entry which is preliminary data.</text>
</comment>
<dbReference type="EC" id="2.7.13.3" evidence="2"/>
<dbReference type="CDD" id="cd00082">
    <property type="entry name" value="HisKA"/>
    <property type="match status" value="1"/>
</dbReference>
<evidence type="ECO:0000256" key="1">
    <source>
        <dbReference type="ARBA" id="ARBA00000085"/>
    </source>
</evidence>
<protein>
    <recommendedName>
        <fullName evidence="2">histidine kinase</fullName>
        <ecNumber evidence="2">2.7.13.3</ecNumber>
    </recommendedName>
</protein>
<dbReference type="GO" id="GO:0000155">
    <property type="term" value="F:phosphorelay sensor kinase activity"/>
    <property type="evidence" value="ECO:0007669"/>
    <property type="project" value="InterPro"/>
</dbReference>
<feature type="modified residue" description="4-aspartylphosphate" evidence="6">
    <location>
        <position position="968"/>
    </location>
</feature>
<dbReference type="GO" id="GO:0005886">
    <property type="term" value="C:plasma membrane"/>
    <property type="evidence" value="ECO:0007669"/>
    <property type="project" value="TreeGrafter"/>
</dbReference>
<keyword evidence="7" id="KW-1133">Transmembrane helix</keyword>
<dbReference type="CDD" id="cd16922">
    <property type="entry name" value="HATPase_EvgS-ArcB-TorS-like"/>
    <property type="match status" value="1"/>
</dbReference>
<dbReference type="InterPro" id="IPR004358">
    <property type="entry name" value="Sig_transdc_His_kin-like_C"/>
</dbReference>
<dbReference type="Pfam" id="PF00512">
    <property type="entry name" value="HisKA"/>
    <property type="match status" value="1"/>
</dbReference>
<evidence type="ECO:0000259" key="9">
    <source>
        <dbReference type="PROSITE" id="PS50109"/>
    </source>
</evidence>
<keyword evidence="7" id="KW-0812">Transmembrane</keyword>
<proteinExistence type="predicted"/>
<dbReference type="Gene3D" id="3.30.565.10">
    <property type="entry name" value="Histidine kinase-like ATPase, C-terminal domain"/>
    <property type="match status" value="1"/>
</dbReference>
<dbReference type="Proteomes" id="UP000629596">
    <property type="component" value="Unassembled WGS sequence"/>
</dbReference>
<keyword evidence="3 6" id="KW-0597">Phosphoprotein</keyword>
<feature type="chain" id="PRO_5017670052" description="histidine kinase" evidence="8">
    <location>
        <begin position="28"/>
        <end position="1040"/>
    </location>
</feature>
<keyword evidence="8" id="KW-0732">Signal</keyword>
<feature type="domain" description="Response regulatory" evidence="10">
    <location>
        <begin position="920"/>
        <end position="1033"/>
    </location>
</feature>
<dbReference type="AlphaFoldDB" id="A0A3D8HD21"/>
<evidence type="ECO:0000313" key="11">
    <source>
        <dbReference type="EMBL" id="MBC8602462.1"/>
    </source>
</evidence>
<dbReference type="PRINTS" id="PR00344">
    <property type="entry name" value="BCTRLSENSOR"/>
</dbReference>
<evidence type="ECO:0000256" key="2">
    <source>
        <dbReference type="ARBA" id="ARBA00012438"/>
    </source>
</evidence>
<evidence type="ECO:0000313" key="14">
    <source>
        <dbReference type="Proteomes" id="UP000629596"/>
    </source>
</evidence>
<keyword evidence="4" id="KW-0808">Transferase</keyword>
<feature type="transmembrane region" description="Helical" evidence="7">
    <location>
        <begin position="372"/>
        <end position="392"/>
    </location>
</feature>
<evidence type="ECO:0000256" key="3">
    <source>
        <dbReference type="ARBA" id="ARBA00022553"/>
    </source>
</evidence>
<dbReference type="Pfam" id="PF00072">
    <property type="entry name" value="Response_reg"/>
    <property type="match status" value="1"/>
</dbReference>